<gene>
    <name evidence="3" type="ORF">QYT958_LOCUS41714</name>
</gene>
<evidence type="ECO:0000313" key="3">
    <source>
        <dbReference type="EMBL" id="CAF5045657.1"/>
    </source>
</evidence>
<dbReference type="CDD" id="cd01201">
    <property type="entry name" value="PH_BEACH"/>
    <property type="match status" value="1"/>
</dbReference>
<organism evidence="3 4">
    <name type="scientific">Rotaria socialis</name>
    <dbReference type="NCBI Taxonomy" id="392032"/>
    <lineage>
        <taxon>Eukaryota</taxon>
        <taxon>Metazoa</taxon>
        <taxon>Spiralia</taxon>
        <taxon>Gnathifera</taxon>
        <taxon>Rotifera</taxon>
        <taxon>Eurotatoria</taxon>
        <taxon>Bdelloidea</taxon>
        <taxon>Philodinida</taxon>
        <taxon>Philodinidae</taxon>
        <taxon>Rotaria</taxon>
    </lineage>
</organism>
<dbReference type="Proteomes" id="UP000663848">
    <property type="component" value="Unassembled WGS sequence"/>
</dbReference>
<keyword evidence="1" id="KW-0853">WD repeat</keyword>
<dbReference type="Gene3D" id="2.30.29.30">
    <property type="entry name" value="Pleckstrin-homology domain (PH domain)/Phosphotyrosine-binding domain (PTB)"/>
    <property type="match status" value="1"/>
</dbReference>
<evidence type="ECO:0000259" key="2">
    <source>
        <dbReference type="PROSITE" id="PS51783"/>
    </source>
</evidence>
<evidence type="ECO:0000313" key="4">
    <source>
        <dbReference type="Proteomes" id="UP000663848"/>
    </source>
</evidence>
<dbReference type="Pfam" id="PF14844">
    <property type="entry name" value="PH_BEACH"/>
    <property type="match status" value="1"/>
</dbReference>
<accession>A0A822CKA3</accession>
<evidence type="ECO:0000256" key="1">
    <source>
        <dbReference type="ARBA" id="ARBA00022574"/>
    </source>
</evidence>
<feature type="non-terminal residue" evidence="3">
    <location>
        <position position="90"/>
    </location>
</feature>
<dbReference type="PROSITE" id="PS51783">
    <property type="entry name" value="PH_BEACH"/>
    <property type="match status" value="1"/>
</dbReference>
<dbReference type="PANTHER" id="PTHR46108:SF4">
    <property type="entry name" value="BLUE CHEESE"/>
    <property type="match status" value="1"/>
</dbReference>
<feature type="non-terminal residue" evidence="3">
    <location>
        <position position="1"/>
    </location>
</feature>
<dbReference type="EMBL" id="CAJOBR010048773">
    <property type="protein sequence ID" value="CAF5045657.1"/>
    <property type="molecule type" value="Genomic_DNA"/>
</dbReference>
<feature type="domain" description="BEACH-type PH" evidence="2">
    <location>
        <begin position="1"/>
        <end position="64"/>
    </location>
</feature>
<dbReference type="InterPro" id="IPR051944">
    <property type="entry name" value="BEACH_domain_protein"/>
</dbReference>
<reference evidence="3" key="1">
    <citation type="submission" date="2021-02" db="EMBL/GenBank/DDBJ databases">
        <authorList>
            <person name="Nowell W R."/>
        </authorList>
    </citation>
    <scope>NUCLEOTIDE SEQUENCE</scope>
</reference>
<sequence length="90" mass="10501">TITNAELIQFRKECSKFAYEDIKEVHKRRHILQPIALELFAADGRNYLLVFVRKERNKIYQRLLNSATELTDSAIHSVSGQRRSINIEQG</sequence>
<name>A0A822CKA3_9BILA</name>
<dbReference type="SUPFAM" id="SSF50729">
    <property type="entry name" value="PH domain-like"/>
    <property type="match status" value="1"/>
</dbReference>
<comment type="caution">
    <text evidence="3">The sequence shown here is derived from an EMBL/GenBank/DDBJ whole genome shotgun (WGS) entry which is preliminary data.</text>
</comment>
<dbReference type="InterPro" id="IPR023362">
    <property type="entry name" value="PH-BEACH_dom"/>
</dbReference>
<dbReference type="AlphaFoldDB" id="A0A822CKA3"/>
<proteinExistence type="predicted"/>
<dbReference type="PANTHER" id="PTHR46108">
    <property type="entry name" value="BLUE CHEESE"/>
    <property type="match status" value="1"/>
</dbReference>
<protein>
    <recommendedName>
        <fullName evidence="2">BEACH-type PH domain-containing protein</fullName>
    </recommendedName>
</protein>
<dbReference type="InterPro" id="IPR011993">
    <property type="entry name" value="PH-like_dom_sf"/>
</dbReference>